<dbReference type="STRING" id="685588.A0A067U0X4"/>
<feature type="region of interest" description="Disordered" evidence="1">
    <location>
        <begin position="426"/>
        <end position="466"/>
    </location>
</feature>
<dbReference type="OrthoDB" id="1708389at2759"/>
<keyword evidence="4" id="KW-1185">Reference proteome</keyword>
<dbReference type="InterPro" id="IPR037847">
    <property type="entry name" value="GRAMDC4"/>
</dbReference>
<reference evidence="4" key="1">
    <citation type="journal article" date="2014" name="Proc. Natl. Acad. Sci. U.S.A.">
        <title>Extensive sampling of basidiomycete genomes demonstrates inadequacy of the white-rot/brown-rot paradigm for wood decay fungi.</title>
        <authorList>
            <person name="Riley R."/>
            <person name="Salamov A.A."/>
            <person name="Brown D.W."/>
            <person name="Nagy L.G."/>
            <person name="Floudas D."/>
            <person name="Held B.W."/>
            <person name="Levasseur A."/>
            <person name="Lombard V."/>
            <person name="Morin E."/>
            <person name="Otillar R."/>
            <person name="Lindquist E.A."/>
            <person name="Sun H."/>
            <person name="LaButti K.M."/>
            <person name="Schmutz J."/>
            <person name="Jabbour D."/>
            <person name="Luo H."/>
            <person name="Baker S.E."/>
            <person name="Pisabarro A.G."/>
            <person name="Walton J.D."/>
            <person name="Blanchette R.A."/>
            <person name="Henrissat B."/>
            <person name="Martin F."/>
            <person name="Cullen D."/>
            <person name="Hibbett D.S."/>
            <person name="Grigoriev I.V."/>
        </authorList>
    </citation>
    <scope>NUCLEOTIDE SEQUENCE [LARGE SCALE GENOMIC DNA]</scope>
    <source>
        <strain evidence="4">CBS 339.88</strain>
    </source>
</reference>
<dbReference type="GO" id="GO:0006915">
    <property type="term" value="P:apoptotic process"/>
    <property type="evidence" value="ECO:0007669"/>
    <property type="project" value="InterPro"/>
</dbReference>
<name>A0A067U0X4_GALM3</name>
<organism evidence="3 4">
    <name type="scientific">Galerina marginata (strain CBS 339.88)</name>
    <dbReference type="NCBI Taxonomy" id="685588"/>
    <lineage>
        <taxon>Eukaryota</taxon>
        <taxon>Fungi</taxon>
        <taxon>Dikarya</taxon>
        <taxon>Basidiomycota</taxon>
        <taxon>Agaricomycotina</taxon>
        <taxon>Agaricomycetes</taxon>
        <taxon>Agaricomycetidae</taxon>
        <taxon>Agaricales</taxon>
        <taxon>Agaricineae</taxon>
        <taxon>Strophariaceae</taxon>
        <taxon>Galerina</taxon>
    </lineage>
</organism>
<accession>A0A067U0X4</accession>
<dbReference type="PANTHER" id="PTHR37402">
    <property type="entry name" value="GRAM DOMAIN-CONTAINING PROTEIN 4"/>
    <property type="match status" value="1"/>
</dbReference>
<feature type="transmembrane region" description="Helical" evidence="2">
    <location>
        <begin position="351"/>
        <end position="366"/>
    </location>
</feature>
<feature type="region of interest" description="Disordered" evidence="1">
    <location>
        <begin position="286"/>
        <end position="311"/>
    </location>
</feature>
<dbReference type="PANTHER" id="PTHR37402:SF1">
    <property type="entry name" value="GRAM DOMAIN-CONTAINING PROTEIN 4"/>
    <property type="match status" value="1"/>
</dbReference>
<feature type="region of interest" description="Disordered" evidence="1">
    <location>
        <begin position="1"/>
        <end position="20"/>
    </location>
</feature>
<keyword evidence="2" id="KW-0472">Membrane</keyword>
<feature type="transmembrane region" description="Helical" evidence="2">
    <location>
        <begin position="189"/>
        <end position="215"/>
    </location>
</feature>
<dbReference type="HOGENOM" id="CLU_026646_0_0_1"/>
<evidence type="ECO:0000313" key="4">
    <source>
        <dbReference type="Proteomes" id="UP000027222"/>
    </source>
</evidence>
<evidence type="ECO:0000313" key="3">
    <source>
        <dbReference type="EMBL" id="KDR84978.1"/>
    </source>
</evidence>
<feature type="transmembrane region" description="Helical" evidence="2">
    <location>
        <begin position="162"/>
        <end position="183"/>
    </location>
</feature>
<sequence length="617" mass="69904">MSEPQLSSPPPLSRSLSVDGYLQSQTNTISEGEYEDELTEQELRETYDNEEIDRFLHLFSAFVTEVQVPETPPVVNRDDSACPAKFLEHENVFERRSEDGEWTPIKTTSGEYFPAFMKPVSSAYGSLSEEIACNYLAPILPHARPAGPPFTIGRLRLATQRLYLAALPVYGPFFANLLRLATWEDYGTSLIYCCIFWTLWWYNFLAPALVSRILISLVKRRIFPYPTLDDLRRHREEISRADEFGQQVSARLSASSSGITEIWRLFKLLDQTRKAKLKARVKGKLNHAEEQEADNTSQGQDAATVLDDSDDSEEARDVKRLGLKILQDIADIHERIRNIFIWRRPVSSRKYGFILFAIFLTMLLPTRYIAKLVWFVVGFLFWHILPVLASLPPSEQKKLPPPFFDVPTDAEYAMDLISQRVAAGLEVEPSKPSKQSKRHKSSDSIETPDSNSKHMSNSSQSREGSIDWKKWGDRVAVGKSAINDIKRLRPGKAWPVHEVWPPQHPIIPGAIGIAQPQSNVEAHTYPCQHTSSPGLITLTHNTLLFTPLLSQDAKLVIQLAAVKGVKKAGVLKGLHIRWNDSSDGNNEQKEDKFLWVGGRDELFARLVGSDGRRWMKV</sequence>
<dbReference type="AlphaFoldDB" id="A0A067U0X4"/>
<evidence type="ECO:0000256" key="2">
    <source>
        <dbReference type="SAM" id="Phobius"/>
    </source>
</evidence>
<proteinExistence type="predicted"/>
<keyword evidence="2" id="KW-1133">Transmembrane helix</keyword>
<dbReference type="Proteomes" id="UP000027222">
    <property type="component" value="Unassembled WGS sequence"/>
</dbReference>
<protein>
    <submittedName>
        <fullName evidence="3">Uncharacterized protein</fullName>
    </submittedName>
</protein>
<gene>
    <name evidence="3" type="ORF">GALMADRAFT_233502</name>
</gene>
<dbReference type="EMBL" id="KL142367">
    <property type="protein sequence ID" value="KDR84978.1"/>
    <property type="molecule type" value="Genomic_DNA"/>
</dbReference>
<keyword evidence="2" id="KW-0812">Transmembrane</keyword>
<evidence type="ECO:0000256" key="1">
    <source>
        <dbReference type="SAM" id="MobiDB-lite"/>
    </source>
</evidence>